<evidence type="ECO:0000259" key="5">
    <source>
        <dbReference type="PROSITE" id="PS51005"/>
    </source>
</evidence>
<evidence type="ECO:0000313" key="7">
    <source>
        <dbReference type="Proteomes" id="UP001054889"/>
    </source>
</evidence>
<dbReference type="AlphaFoldDB" id="A0AAV5BQ85"/>
<dbReference type="PANTHER" id="PTHR31719">
    <property type="entry name" value="NAC TRANSCRIPTION FACTOR 56"/>
    <property type="match status" value="1"/>
</dbReference>
<dbReference type="EMBL" id="BQKI01000002">
    <property type="protein sequence ID" value="GJM88513.1"/>
    <property type="molecule type" value="Genomic_DNA"/>
</dbReference>
<dbReference type="Proteomes" id="UP001054889">
    <property type="component" value="Unassembled WGS sequence"/>
</dbReference>
<keyword evidence="2" id="KW-0238">DNA-binding</keyword>
<dbReference type="Gene3D" id="2.170.150.80">
    <property type="entry name" value="NAC domain"/>
    <property type="match status" value="1"/>
</dbReference>
<evidence type="ECO:0000256" key="4">
    <source>
        <dbReference type="ARBA" id="ARBA00023242"/>
    </source>
</evidence>
<dbReference type="PROSITE" id="PS51005">
    <property type="entry name" value="NAC"/>
    <property type="match status" value="1"/>
</dbReference>
<feature type="domain" description="NAC" evidence="5">
    <location>
        <begin position="6"/>
        <end position="158"/>
    </location>
</feature>
<keyword evidence="3" id="KW-0804">Transcription</keyword>
<reference evidence="6" key="1">
    <citation type="journal article" date="2018" name="DNA Res.">
        <title>Multiple hybrid de novo genome assembly of finger millet, an orphan allotetraploid crop.</title>
        <authorList>
            <person name="Hatakeyama M."/>
            <person name="Aluri S."/>
            <person name="Balachadran M.T."/>
            <person name="Sivarajan S.R."/>
            <person name="Patrignani A."/>
            <person name="Gruter S."/>
            <person name="Poveda L."/>
            <person name="Shimizu-Inatsugi R."/>
            <person name="Baeten J."/>
            <person name="Francoijs K.J."/>
            <person name="Nataraja K.N."/>
            <person name="Reddy Y.A.N."/>
            <person name="Phadnis S."/>
            <person name="Ravikumar R.L."/>
            <person name="Schlapbach R."/>
            <person name="Sreeman S.M."/>
            <person name="Shimizu K.K."/>
        </authorList>
    </citation>
    <scope>NUCLEOTIDE SEQUENCE</scope>
</reference>
<dbReference type="InterPro" id="IPR003441">
    <property type="entry name" value="NAC-dom"/>
</dbReference>
<accession>A0AAV5BQ85</accession>
<gene>
    <name evidence="6" type="primary">ga04585</name>
    <name evidence="6" type="ORF">PR202_ga04585</name>
</gene>
<evidence type="ECO:0000256" key="2">
    <source>
        <dbReference type="ARBA" id="ARBA00023125"/>
    </source>
</evidence>
<organism evidence="6 7">
    <name type="scientific">Eleusine coracana subsp. coracana</name>
    <dbReference type="NCBI Taxonomy" id="191504"/>
    <lineage>
        <taxon>Eukaryota</taxon>
        <taxon>Viridiplantae</taxon>
        <taxon>Streptophyta</taxon>
        <taxon>Embryophyta</taxon>
        <taxon>Tracheophyta</taxon>
        <taxon>Spermatophyta</taxon>
        <taxon>Magnoliopsida</taxon>
        <taxon>Liliopsida</taxon>
        <taxon>Poales</taxon>
        <taxon>Poaceae</taxon>
        <taxon>PACMAD clade</taxon>
        <taxon>Chloridoideae</taxon>
        <taxon>Cynodonteae</taxon>
        <taxon>Eleusininae</taxon>
        <taxon>Eleusine</taxon>
    </lineage>
</organism>
<dbReference type="PANTHER" id="PTHR31719:SF116">
    <property type="entry name" value="NAC DOMAIN-CONTAINING PROTEIN"/>
    <property type="match status" value="1"/>
</dbReference>
<name>A0AAV5BQ85_ELECO</name>
<dbReference type="GO" id="GO:0003677">
    <property type="term" value="F:DNA binding"/>
    <property type="evidence" value="ECO:0007669"/>
    <property type="project" value="UniProtKB-KW"/>
</dbReference>
<proteinExistence type="predicted"/>
<dbReference type="Pfam" id="PF02365">
    <property type="entry name" value="NAM"/>
    <property type="match status" value="1"/>
</dbReference>
<keyword evidence="4" id="KW-0539">Nucleus</keyword>
<comment type="caution">
    <text evidence="6">The sequence shown here is derived from an EMBL/GenBank/DDBJ whole genome shotgun (WGS) entry which is preliminary data.</text>
</comment>
<keyword evidence="1" id="KW-0805">Transcription regulation</keyword>
<dbReference type="GO" id="GO:0006355">
    <property type="term" value="P:regulation of DNA-templated transcription"/>
    <property type="evidence" value="ECO:0007669"/>
    <property type="project" value="InterPro"/>
</dbReference>
<dbReference type="SUPFAM" id="SSF101941">
    <property type="entry name" value="NAC domain"/>
    <property type="match status" value="1"/>
</dbReference>
<reference evidence="6" key="2">
    <citation type="submission" date="2021-12" db="EMBL/GenBank/DDBJ databases">
        <title>Resequencing data analysis of finger millet.</title>
        <authorList>
            <person name="Hatakeyama M."/>
            <person name="Aluri S."/>
            <person name="Balachadran M.T."/>
            <person name="Sivarajan S.R."/>
            <person name="Poveda L."/>
            <person name="Shimizu-Inatsugi R."/>
            <person name="Schlapbach R."/>
            <person name="Sreeman S.M."/>
            <person name="Shimizu K.K."/>
        </authorList>
    </citation>
    <scope>NUCLEOTIDE SEQUENCE</scope>
</reference>
<dbReference type="InterPro" id="IPR036093">
    <property type="entry name" value="NAC_dom_sf"/>
</dbReference>
<sequence>MDLRSLAPGYSFVPKEKELVEFYLLPRARGQPDRFPGVDIIDDDSAASTQPWKLFKRHNRKEDDEPYFFVHGSSDAKAGARQERIVDGGFKWKSQRRVPTVLEIGGEKIKWTKTMLSLQLGEGGSFTEPHCPVPVRICHISFTGHGQKRKRIPDGYDERENEIESQPAPAVVAPPSDSVARVRCSKKQRNFDPEAEQVPAEMMEQLHGIGPSLAESVSQRADAAMAVTIAPPSGSRSGTTRKFGKEAQQVSEKTEHLDGEDCQDGSTNQYAAAHCLRMATMAFDQDYSGAMDAPTQQDPANEFITQMIEEMTEKEASLAWKDTVPVLEQQVQDVVIPPPIAGESSSTEHQYAYPRFCGAPGIGETPDGMLSGFGWSDFCLC</sequence>
<evidence type="ECO:0000313" key="6">
    <source>
        <dbReference type="EMBL" id="GJM88513.1"/>
    </source>
</evidence>
<evidence type="ECO:0000256" key="3">
    <source>
        <dbReference type="ARBA" id="ARBA00023163"/>
    </source>
</evidence>
<protein>
    <recommendedName>
        <fullName evidence="5">NAC domain-containing protein</fullName>
    </recommendedName>
</protein>
<evidence type="ECO:0000256" key="1">
    <source>
        <dbReference type="ARBA" id="ARBA00023015"/>
    </source>
</evidence>
<keyword evidence="7" id="KW-1185">Reference proteome</keyword>